<accession>A0AC34FDC1</accession>
<dbReference type="WBParaSite" id="ES5_v2.g15092.t1">
    <property type="protein sequence ID" value="ES5_v2.g15092.t1"/>
    <property type="gene ID" value="ES5_v2.g15092"/>
</dbReference>
<sequence>MILLFNAQRLAKTDELNCFSQNGTSSLTSKILLRKGHSEWSACKWDFFLGNCTTVQNPSKFYLTAASHTKVSINFDRPIKKKYPVAMCYAPMVYEERWQQIIFATEIYHYYGVNLQIQYVNSARTEIIEMLKVSRYK</sequence>
<evidence type="ECO:0000313" key="2">
    <source>
        <dbReference type="WBParaSite" id="ES5_v2.g15092.t1"/>
    </source>
</evidence>
<name>A0AC34FDC1_9BILA</name>
<proteinExistence type="predicted"/>
<reference evidence="2" key="1">
    <citation type="submission" date="2022-11" db="UniProtKB">
        <authorList>
            <consortium name="WormBaseParasite"/>
        </authorList>
    </citation>
    <scope>IDENTIFICATION</scope>
</reference>
<evidence type="ECO:0000313" key="1">
    <source>
        <dbReference type="Proteomes" id="UP000887579"/>
    </source>
</evidence>
<organism evidence="1 2">
    <name type="scientific">Panagrolaimus sp. ES5</name>
    <dbReference type="NCBI Taxonomy" id="591445"/>
    <lineage>
        <taxon>Eukaryota</taxon>
        <taxon>Metazoa</taxon>
        <taxon>Ecdysozoa</taxon>
        <taxon>Nematoda</taxon>
        <taxon>Chromadorea</taxon>
        <taxon>Rhabditida</taxon>
        <taxon>Tylenchina</taxon>
        <taxon>Panagrolaimomorpha</taxon>
        <taxon>Panagrolaimoidea</taxon>
        <taxon>Panagrolaimidae</taxon>
        <taxon>Panagrolaimus</taxon>
    </lineage>
</organism>
<dbReference type="Proteomes" id="UP000887579">
    <property type="component" value="Unplaced"/>
</dbReference>
<protein>
    <submittedName>
        <fullName evidence="2">Glycosyltransferase family 92 protein</fullName>
    </submittedName>
</protein>